<dbReference type="Proteomes" id="UP000698240">
    <property type="component" value="Unassembled WGS sequence"/>
</dbReference>
<protein>
    <submittedName>
        <fullName evidence="1">Uncharacterized protein</fullName>
    </submittedName>
</protein>
<dbReference type="RefSeq" id="WP_167311165.1">
    <property type="nucleotide sequence ID" value="NZ_JAASAN010000001.1"/>
</dbReference>
<accession>A0AA90XSS0</accession>
<dbReference type="AlphaFoldDB" id="A0AA90XSS0"/>
<gene>
    <name evidence="1" type="ORF">HB980_00700</name>
</gene>
<reference evidence="1" key="1">
    <citation type="submission" date="2020-03" db="EMBL/GenBank/DDBJ databases">
        <authorList>
            <person name="Kislichkina A."/>
            <person name="Dentovskaya S."/>
            <person name="Shaikhutdinov R."/>
            <person name="Ivanov S."/>
            <person name="Sizova A."/>
            <person name="Solomentsev V."/>
            <person name="Bogun A."/>
        </authorList>
    </citation>
    <scope>NUCLEOTIDE SEQUENCE</scope>
    <source>
        <strain evidence="1">SCPM-O-B-8025</strain>
    </source>
</reference>
<name>A0AA90XSS0_9GAMM</name>
<comment type="caution">
    <text evidence="1">The sequence shown here is derived from an EMBL/GenBank/DDBJ whole genome shotgun (WGS) entry which is preliminary data.</text>
</comment>
<organism evidence="1 2">
    <name type="scientific">Yersinia massiliensis</name>
    <dbReference type="NCBI Taxonomy" id="419257"/>
    <lineage>
        <taxon>Bacteria</taxon>
        <taxon>Pseudomonadati</taxon>
        <taxon>Pseudomonadota</taxon>
        <taxon>Gammaproteobacteria</taxon>
        <taxon>Enterobacterales</taxon>
        <taxon>Yersiniaceae</taxon>
        <taxon>Yersinia</taxon>
    </lineage>
</organism>
<dbReference type="EMBL" id="JAASAN010000001">
    <property type="protein sequence ID" value="NIL25081.1"/>
    <property type="molecule type" value="Genomic_DNA"/>
</dbReference>
<proteinExistence type="predicted"/>
<evidence type="ECO:0000313" key="2">
    <source>
        <dbReference type="Proteomes" id="UP000698240"/>
    </source>
</evidence>
<sequence>MSGKIAFIYPMVMESYLSGEPTLNFSITNDLLRMRAGVSFIELSPDQPYFVLLKLFDKDGLNILDTPGKLMSQSLSGMPPEQIDPAQRTSFLNARILAKVRQYGTYKLTCELYEGFTEPCIDTMSIYFNVFKDDNHE</sequence>
<evidence type="ECO:0000313" key="1">
    <source>
        <dbReference type="EMBL" id="NIL25081.1"/>
    </source>
</evidence>